<gene>
    <name evidence="2" type="ORF">ACFQZM_37365</name>
</gene>
<evidence type="ECO:0008006" key="4">
    <source>
        <dbReference type="Google" id="ProtNLM"/>
    </source>
</evidence>
<keyword evidence="3" id="KW-1185">Reference proteome</keyword>
<dbReference type="EMBL" id="JBHTGP010000018">
    <property type="protein sequence ID" value="MFD0690208.1"/>
    <property type="molecule type" value="Genomic_DNA"/>
</dbReference>
<dbReference type="RefSeq" id="WP_378325109.1">
    <property type="nucleotide sequence ID" value="NZ_JBHTGP010000018.1"/>
</dbReference>
<evidence type="ECO:0000313" key="2">
    <source>
        <dbReference type="EMBL" id="MFD0690208.1"/>
    </source>
</evidence>
<dbReference type="Proteomes" id="UP001597063">
    <property type="component" value="Unassembled WGS sequence"/>
</dbReference>
<sequence>MSVQEALAAVLTSEEEHALLRDDPARLQRRYGLSDAELAMLAGARPAGFRVTRTNVQGKLRRAVTAFLPLTVAELTERHAALWEEFVARTVRRPQSDGRAPGLWEAERLVAWLSERATPPLADHARYELARVTLSRDREAARAARDHVAPAPGDALAVSAAVRVVGFEHDVTAGSPIAELPSARTTVLLRRRWGSPPVQAYRIGDGTAALLALCDGTRTADEAASAVGGDREQASAVLAGLAEAGVLRPHPYARPHGSPAAAPPPADAVRGVPSA</sequence>
<proteinExistence type="predicted"/>
<feature type="region of interest" description="Disordered" evidence="1">
    <location>
        <begin position="249"/>
        <end position="275"/>
    </location>
</feature>
<organism evidence="2 3">
    <name type="scientific">Actinomadura fibrosa</name>
    <dbReference type="NCBI Taxonomy" id="111802"/>
    <lineage>
        <taxon>Bacteria</taxon>
        <taxon>Bacillati</taxon>
        <taxon>Actinomycetota</taxon>
        <taxon>Actinomycetes</taxon>
        <taxon>Streptosporangiales</taxon>
        <taxon>Thermomonosporaceae</taxon>
        <taxon>Actinomadura</taxon>
    </lineage>
</organism>
<name>A0ABW2XXN6_9ACTN</name>
<protein>
    <recommendedName>
        <fullName evidence="4">DNA-binding protein</fullName>
    </recommendedName>
</protein>
<evidence type="ECO:0000313" key="3">
    <source>
        <dbReference type="Proteomes" id="UP001597063"/>
    </source>
</evidence>
<comment type="caution">
    <text evidence="2">The sequence shown here is derived from an EMBL/GenBank/DDBJ whole genome shotgun (WGS) entry which is preliminary data.</text>
</comment>
<evidence type="ECO:0000256" key="1">
    <source>
        <dbReference type="SAM" id="MobiDB-lite"/>
    </source>
</evidence>
<accession>A0ABW2XXN6</accession>
<reference evidence="3" key="1">
    <citation type="journal article" date="2019" name="Int. J. Syst. Evol. Microbiol.">
        <title>The Global Catalogue of Microorganisms (GCM) 10K type strain sequencing project: providing services to taxonomists for standard genome sequencing and annotation.</title>
        <authorList>
            <consortium name="The Broad Institute Genomics Platform"/>
            <consortium name="The Broad Institute Genome Sequencing Center for Infectious Disease"/>
            <person name="Wu L."/>
            <person name="Ma J."/>
        </authorList>
    </citation>
    <scope>NUCLEOTIDE SEQUENCE [LARGE SCALE GENOMIC DNA]</scope>
    <source>
        <strain evidence="3">JCM 9371</strain>
    </source>
</reference>